<dbReference type="Proteomes" id="UP001365846">
    <property type="component" value="Unassembled WGS sequence"/>
</dbReference>
<dbReference type="InterPro" id="IPR036291">
    <property type="entry name" value="NAD(P)-bd_dom_sf"/>
</dbReference>
<comment type="similarity">
    <text evidence="1">Belongs to the short-chain dehydrogenases/reductases (SDR) family.</text>
</comment>
<evidence type="ECO:0000256" key="1">
    <source>
        <dbReference type="ARBA" id="ARBA00006484"/>
    </source>
</evidence>
<dbReference type="PANTHER" id="PTHR42760">
    <property type="entry name" value="SHORT-CHAIN DEHYDROGENASES/REDUCTASES FAMILY MEMBER"/>
    <property type="match status" value="1"/>
</dbReference>
<dbReference type="PRINTS" id="PR00081">
    <property type="entry name" value="GDHRDH"/>
</dbReference>
<name>A0ABU8VLT5_9BURK</name>
<organism evidence="3 4">
    <name type="scientific">Variovorax ureilyticus</name>
    <dbReference type="NCBI Taxonomy" id="1836198"/>
    <lineage>
        <taxon>Bacteria</taxon>
        <taxon>Pseudomonadati</taxon>
        <taxon>Pseudomonadota</taxon>
        <taxon>Betaproteobacteria</taxon>
        <taxon>Burkholderiales</taxon>
        <taxon>Comamonadaceae</taxon>
        <taxon>Variovorax</taxon>
    </lineage>
</organism>
<dbReference type="RefSeq" id="WP_340359857.1">
    <property type="nucleotide sequence ID" value="NZ_JBBKZU010000014.1"/>
</dbReference>
<keyword evidence="4" id="KW-1185">Reference proteome</keyword>
<dbReference type="EMBL" id="JBBKZU010000014">
    <property type="protein sequence ID" value="MEJ8814627.1"/>
    <property type="molecule type" value="Genomic_DNA"/>
</dbReference>
<protein>
    <submittedName>
        <fullName evidence="3">SDR family oxidoreductase</fullName>
    </submittedName>
</protein>
<dbReference type="SUPFAM" id="SSF51735">
    <property type="entry name" value="NAD(P)-binding Rossmann-fold domains"/>
    <property type="match status" value="1"/>
</dbReference>
<dbReference type="Pfam" id="PF13561">
    <property type="entry name" value="adh_short_C2"/>
    <property type="match status" value="1"/>
</dbReference>
<accession>A0ABU8VLT5</accession>
<dbReference type="InterPro" id="IPR002347">
    <property type="entry name" value="SDR_fam"/>
</dbReference>
<feature type="domain" description="Ketoreductase" evidence="2">
    <location>
        <begin position="14"/>
        <end position="193"/>
    </location>
</feature>
<dbReference type="InterPro" id="IPR057326">
    <property type="entry name" value="KR_dom"/>
</dbReference>
<evidence type="ECO:0000259" key="2">
    <source>
        <dbReference type="SMART" id="SM00822"/>
    </source>
</evidence>
<dbReference type="SMART" id="SM00822">
    <property type="entry name" value="PKS_KR"/>
    <property type="match status" value="1"/>
</dbReference>
<evidence type="ECO:0000313" key="4">
    <source>
        <dbReference type="Proteomes" id="UP001365846"/>
    </source>
</evidence>
<comment type="caution">
    <text evidence="3">The sequence shown here is derived from an EMBL/GenBank/DDBJ whole genome shotgun (WGS) entry which is preliminary data.</text>
</comment>
<dbReference type="PRINTS" id="PR00080">
    <property type="entry name" value="SDRFAMILY"/>
</dbReference>
<dbReference type="PANTHER" id="PTHR42760:SF135">
    <property type="entry name" value="BLL7886 PROTEIN"/>
    <property type="match status" value="1"/>
</dbReference>
<sequence>MTGNPIDTFRLEGQLALVTGASGGLGAHFAELLARCGARVALAARRVERLEELVARIGAAGGLARAYPLDVTDAASVTRCFDALCEWGTPDVVVSNAGVTLTKPLLQQSPEDWDAVLDTNLRGSWLVGTEAARRMVAAKKRGCIVNVGSILGERVAGGVAPYAVSKAGVLQSTKAMALELARHGIRVNALAPGYVATELNDEFLTSEAGQKLKARIPSRRFSALDDLNGPMLLLASDAGRAMSGSVLVVDGGHMVSSL</sequence>
<proteinExistence type="inferred from homology"/>
<evidence type="ECO:0000313" key="3">
    <source>
        <dbReference type="EMBL" id="MEJ8814627.1"/>
    </source>
</evidence>
<gene>
    <name evidence="3" type="ORF">WKW77_26370</name>
</gene>
<dbReference type="Gene3D" id="3.40.50.720">
    <property type="entry name" value="NAD(P)-binding Rossmann-like Domain"/>
    <property type="match status" value="1"/>
</dbReference>
<reference evidence="3 4" key="1">
    <citation type="submission" date="2024-03" db="EMBL/GenBank/DDBJ databases">
        <title>Novel species of the genus Variovorax.</title>
        <authorList>
            <person name="Liu Q."/>
            <person name="Xin Y.-H."/>
        </authorList>
    </citation>
    <scope>NUCLEOTIDE SEQUENCE [LARGE SCALE GENOMIC DNA]</scope>
    <source>
        <strain evidence="3 4">KACC 18899</strain>
    </source>
</reference>